<dbReference type="Pfam" id="PF00703">
    <property type="entry name" value="Glyco_hydro_2"/>
    <property type="match status" value="1"/>
</dbReference>
<dbReference type="Pfam" id="PF00441">
    <property type="entry name" value="Acyl-CoA_dh_1"/>
    <property type="match status" value="1"/>
</dbReference>
<comment type="caution">
    <text evidence="19">The sequence shown here is derived from an EMBL/GenBank/DDBJ whole genome shotgun (WGS) entry which is preliminary data.</text>
</comment>
<dbReference type="GO" id="GO:0004553">
    <property type="term" value="F:hydrolase activity, hydrolyzing O-glycosyl compounds"/>
    <property type="evidence" value="ECO:0007669"/>
    <property type="project" value="InterPro"/>
</dbReference>
<dbReference type="Gene3D" id="2.60.120.260">
    <property type="entry name" value="Galactose-binding domain-like"/>
    <property type="match status" value="1"/>
</dbReference>
<evidence type="ECO:0000256" key="7">
    <source>
        <dbReference type="ARBA" id="ARBA00022827"/>
    </source>
</evidence>
<keyword evidence="10" id="KW-0326">Glycosidase</keyword>
<comment type="similarity">
    <text evidence="3">Belongs to the glycosyl hydrolase 2 family.</text>
</comment>
<name>A0A163LMH2_DIDRA</name>
<protein>
    <recommendedName>
        <fullName evidence="12">NADP-dependent mannitol dehydrogenase</fullName>
        <ecNumber evidence="11">1.1.1.138</ecNumber>
    </recommendedName>
</protein>
<evidence type="ECO:0000259" key="15">
    <source>
        <dbReference type="Pfam" id="PF02770"/>
    </source>
</evidence>
<dbReference type="GO" id="GO:0050085">
    <property type="term" value="F:mannitol 2-dehydrogenase (NADP+) activity"/>
    <property type="evidence" value="ECO:0007669"/>
    <property type="project" value="UniProtKB-EC"/>
</dbReference>
<evidence type="ECO:0000256" key="1">
    <source>
        <dbReference type="ARBA" id="ARBA00001974"/>
    </source>
</evidence>
<dbReference type="FunFam" id="3.40.50.720:FF:000090">
    <property type="entry name" value="NADP-dependent mannitol dehydrogenase"/>
    <property type="match status" value="1"/>
</dbReference>
<evidence type="ECO:0000259" key="14">
    <source>
        <dbReference type="Pfam" id="PF00703"/>
    </source>
</evidence>
<evidence type="ECO:0000259" key="17">
    <source>
        <dbReference type="Pfam" id="PF18368"/>
    </source>
</evidence>
<dbReference type="Gene3D" id="3.20.20.80">
    <property type="entry name" value="Glycosidases"/>
    <property type="match status" value="1"/>
</dbReference>
<dbReference type="InterPro" id="IPR013783">
    <property type="entry name" value="Ig-like_fold"/>
</dbReference>
<accession>A0A163LMH2</accession>
<dbReference type="InterPro" id="IPR006091">
    <property type="entry name" value="Acyl-CoA_Oxase/DH_mid-dom"/>
</dbReference>
<sequence>MVPIPQANELKDLFSLKGKVVIVTGASGPTGIGIEAARGCAEYGADLAITYNSRADGAEKNAKELSEKYGVKVKAYKCQVGVYSQCEQLVQDVIKEFGKVDVFIANAGKTADNGILDATVEQWNEVIETDLTGTFNCARAVGLHFRERKTGSLVITASMSGHIANFPQEQTSYNVAKAGCIHLARSLANEWRDFARVNSISPGYIDTGLSDFVPEDIQKLWHSMIPMGRDAKAKELKGAYVYFASDASSYCTGSDLLIDGGYCASMSFPPAKPALAPSVKQPAKKENFGNLGPWAEPSWYSSLASPYYNESHKRLRNALRSYIDDNVKPFMLEWEAKGEAPVEECRKWARTGFAFGDVPEQYRPKDVPGPAGIPVGELDVFHLLISTDEGSRIEGGVGTALGGGSVIGVPPIVHHGTEEQKQKWLPGLFNWETSFCLGITEPSGGSDVANIQTTAKKTPDGKRYVVNGYKKWITGIPTATHMTTAVRTGGSGMGGISVIVIPVDSKGFTWRRIPNSGQNGGGASFVELDDVQVPVENLLGKENEGFRIIMTNFNKERFIIHKLATVGRYVESHWAWLEQLAYHIQQSPLGWQDSEIAGQIALSKVHGGRILEMANREAQQIFGGAGYQKGGPGAIIEQMSRDLRMMVVGGGSEEIIADLAVRQETALAKRRGWRLINLQWSSRLLWAATSLASLPATTASSLSTTTIASWKVASTRDVGINTAKLSAPDLDTSSWYTIDSKGTLMSTLLDNGVYNDTSLFFSENLQDVDIRQFRVAWFYRAEFEHQEENDTLTQLITNGISSRADFWLNKEYFSETTGAYGGAELDITSKLRLGTNILLVKVYPTDYNRDFALGFVDWNPYPPDNGTGIWRDIQLKKTGQVSLDKPRIKTTLEGDVDFSVSVKNLGEKRIEGRVQCAVTDPDGKELGRPRVSFGADGKASDLVALYLKVKTPQTWYPSQWGDQPLYSVQCTATKNIASDVSSVYDQTSKTRFGIRTVTSRLNPYNDTVFSVNGHPFQVLGAGYTSDIFLRFDLEKLRAHFQYVLDMGMNTVRLEGKQEHPELYDLADEMGIMLLPGWECCDKWEGWTYNEEGTGEKWDNKDYETAARSMAHEASMMQNHPSVMGFLVGSDFWPDNRATDLYVNTLRDYNWTTPIIASASQNGFPSRLGNGGLKMTGPYDWVPPNYWYDTDNGNNTHLGAAFGFGSELGAGVGTPEYGSLTKFLSSSDLDDLWKSPDKGLYHMSTNVSSFYTRTIYNEGLFKRYGSPKSLADYIFKSQMADYEATRAQFEAYLSRWSAERPATGLVYWMLNNAWPSLHWSLFDYYLHPGGSYFGTQSALGNMESAVYDYHSRDIYLVNRNLFPNDANSTRSVDVSLISLSGETIAEETSNALTTPNTSNRATRIEALDNITEAVLLRLILRSSSSDNDILSRNVYWLAPNPDILDWDNSTWYHTPVTSFSNLTALETMDEATIVVRGKGQSIQLENTSDVPAVFVRLNLVDEQDRDVVPVLWETNYITLWPRESYDIAVSAGSGLAVDELRVQIDGRNVRSRTVRLNGGTQVLEGDGFQL</sequence>
<dbReference type="InterPro" id="IPR036291">
    <property type="entry name" value="NAD(P)-bd_dom_sf"/>
</dbReference>
<evidence type="ECO:0000313" key="20">
    <source>
        <dbReference type="Proteomes" id="UP000076837"/>
    </source>
</evidence>
<dbReference type="InterPro" id="IPR043534">
    <property type="entry name" value="EBDG/EBM"/>
</dbReference>
<dbReference type="Gene3D" id="3.40.50.720">
    <property type="entry name" value="NAD(P)-binding Rossmann-like Domain"/>
    <property type="match status" value="1"/>
</dbReference>
<keyword evidence="8" id="KW-0521">NADP</keyword>
<dbReference type="InterPro" id="IPR009100">
    <property type="entry name" value="AcylCoA_DH/oxidase_NM_dom_sf"/>
</dbReference>
<dbReference type="Pfam" id="PF18368">
    <property type="entry name" value="Ig_GlcNase"/>
    <property type="match status" value="1"/>
</dbReference>
<dbReference type="InterPro" id="IPR002347">
    <property type="entry name" value="SDR_fam"/>
</dbReference>
<dbReference type="InterPro" id="IPR017853">
    <property type="entry name" value="GH"/>
</dbReference>
<dbReference type="Gene3D" id="1.10.540.10">
    <property type="entry name" value="Acyl-CoA dehydrogenase/oxidase, N-terminal domain"/>
    <property type="match status" value="1"/>
</dbReference>
<dbReference type="InterPro" id="IPR036250">
    <property type="entry name" value="AcylCo_DH-like_C"/>
</dbReference>
<evidence type="ECO:0000259" key="18">
    <source>
        <dbReference type="Pfam" id="PF22666"/>
    </source>
</evidence>
<keyword evidence="20" id="KW-1185">Reference proteome</keyword>
<dbReference type="Gene3D" id="1.20.140.10">
    <property type="entry name" value="Butyryl-CoA Dehydrogenase, subunit A, domain 3"/>
    <property type="match status" value="1"/>
</dbReference>
<comment type="similarity">
    <text evidence="2">Belongs to the short-chain dehydrogenases/reductases (SDR) family.</text>
</comment>
<feature type="domain" description="Acyl-CoA dehydrogenase/oxidase C-terminal" evidence="13">
    <location>
        <begin position="561"/>
        <end position="661"/>
    </location>
</feature>
<evidence type="ECO:0000256" key="2">
    <source>
        <dbReference type="ARBA" id="ARBA00006484"/>
    </source>
</evidence>
<dbReference type="InterPro" id="IPR041351">
    <property type="entry name" value="Ig_GlcNase"/>
</dbReference>
<feature type="domain" description="Acyl-CoA oxidase/dehydrogenase middle" evidence="15">
    <location>
        <begin position="436"/>
        <end position="531"/>
    </location>
</feature>
<reference evidence="19 20" key="1">
    <citation type="journal article" date="2016" name="Sci. Rep.">
        <title>Draft genome sequencing and secretome analysis of fungal phytopathogen Ascochyta rabiei provides insight into the necrotrophic effector repertoire.</title>
        <authorList>
            <person name="Verma S."/>
            <person name="Gazara R.K."/>
            <person name="Nizam S."/>
            <person name="Parween S."/>
            <person name="Chattopadhyay D."/>
            <person name="Verma P.K."/>
        </authorList>
    </citation>
    <scope>NUCLEOTIDE SEQUENCE [LARGE SCALE GENOMIC DNA]</scope>
    <source>
        <strain evidence="19 20">ArDII</strain>
    </source>
</reference>
<dbReference type="InterPro" id="IPR006102">
    <property type="entry name" value="Ig-like_GH2"/>
</dbReference>
<dbReference type="SUPFAM" id="SSF51445">
    <property type="entry name" value="(Trans)glycosidases"/>
    <property type="match status" value="1"/>
</dbReference>
<dbReference type="InterPro" id="IPR013786">
    <property type="entry name" value="AcylCoA_DH/ox_N"/>
</dbReference>
<evidence type="ECO:0000259" key="16">
    <source>
        <dbReference type="Pfam" id="PF02771"/>
    </source>
</evidence>
<keyword evidence="9" id="KW-0560">Oxidoreductase</keyword>
<keyword evidence="5" id="KW-0285">Flavoprotein</keyword>
<gene>
    <name evidence="19" type="ORF">ST47_g928</name>
</gene>
<comment type="cofactor">
    <cofactor evidence="1">
        <name>FAD</name>
        <dbReference type="ChEBI" id="CHEBI:57692"/>
    </cofactor>
</comment>
<evidence type="ECO:0000259" key="13">
    <source>
        <dbReference type="Pfam" id="PF00441"/>
    </source>
</evidence>
<dbReference type="Pfam" id="PF02770">
    <property type="entry name" value="Acyl-CoA_dh_M"/>
    <property type="match status" value="1"/>
</dbReference>
<dbReference type="InterPro" id="IPR054593">
    <property type="entry name" value="Beta-mannosidase-like_N2"/>
</dbReference>
<organism evidence="19 20">
    <name type="scientific">Didymella rabiei</name>
    <name type="common">Chickpea ascochyta blight fungus</name>
    <name type="synonym">Mycosphaerella rabiei</name>
    <dbReference type="NCBI Taxonomy" id="5454"/>
    <lineage>
        <taxon>Eukaryota</taxon>
        <taxon>Fungi</taxon>
        <taxon>Dikarya</taxon>
        <taxon>Ascomycota</taxon>
        <taxon>Pezizomycotina</taxon>
        <taxon>Dothideomycetes</taxon>
        <taxon>Pleosporomycetidae</taxon>
        <taxon>Pleosporales</taxon>
        <taxon>Pleosporineae</taxon>
        <taxon>Didymellaceae</taxon>
        <taxon>Ascochyta</taxon>
    </lineage>
</organism>
<dbReference type="PANTHER" id="PTHR43536">
    <property type="entry name" value="MANNOSYLGLYCOPROTEIN ENDO-BETA-MANNOSIDASE"/>
    <property type="match status" value="1"/>
</dbReference>
<proteinExistence type="inferred from homology"/>
<comment type="similarity">
    <text evidence="4">Belongs to the acyl-CoA dehydrogenase family.</text>
</comment>
<dbReference type="InterPro" id="IPR036156">
    <property type="entry name" value="Beta-gal/glucu_dom_sf"/>
</dbReference>
<dbReference type="Pfam" id="PF13561">
    <property type="entry name" value="adh_short_C2"/>
    <property type="match status" value="1"/>
</dbReference>
<evidence type="ECO:0000256" key="6">
    <source>
        <dbReference type="ARBA" id="ARBA00022801"/>
    </source>
</evidence>
<dbReference type="EMBL" id="JYNV01000042">
    <property type="protein sequence ID" value="KZM27927.1"/>
    <property type="molecule type" value="Genomic_DNA"/>
</dbReference>
<evidence type="ECO:0000256" key="12">
    <source>
        <dbReference type="ARBA" id="ARBA00069279"/>
    </source>
</evidence>
<feature type="domain" description="Acyl-CoA dehydrogenase/oxidase N-terminal" evidence="16">
    <location>
        <begin position="310"/>
        <end position="429"/>
    </location>
</feature>
<dbReference type="GO" id="GO:0050660">
    <property type="term" value="F:flavin adenine dinucleotide binding"/>
    <property type="evidence" value="ECO:0007669"/>
    <property type="project" value="InterPro"/>
</dbReference>
<feature type="domain" description="Beta-mannosidase-like galactose-binding" evidence="18">
    <location>
        <begin position="731"/>
        <end position="844"/>
    </location>
</feature>
<dbReference type="InterPro" id="IPR008979">
    <property type="entry name" value="Galactose-bd-like_sf"/>
</dbReference>
<dbReference type="EC" id="1.1.1.138" evidence="11"/>
<dbReference type="InterPro" id="IPR046373">
    <property type="entry name" value="Acyl-CoA_Oxase/DH_mid-dom_sf"/>
</dbReference>
<dbReference type="InterPro" id="IPR037069">
    <property type="entry name" value="AcylCoA_DH/ox_N_sf"/>
</dbReference>
<feature type="domain" description="Glycoside hydrolase family 2 immunoglobulin-like beta-sandwich" evidence="14">
    <location>
        <begin position="883"/>
        <end position="995"/>
    </location>
</feature>
<dbReference type="PRINTS" id="PR00081">
    <property type="entry name" value="GDHRDH"/>
</dbReference>
<evidence type="ECO:0000256" key="3">
    <source>
        <dbReference type="ARBA" id="ARBA00007401"/>
    </source>
</evidence>
<evidence type="ECO:0000313" key="19">
    <source>
        <dbReference type="EMBL" id="KZM27927.1"/>
    </source>
</evidence>
<dbReference type="InterPro" id="IPR009075">
    <property type="entry name" value="AcylCo_DH/oxidase_C"/>
</dbReference>
<dbReference type="Pfam" id="PF22666">
    <property type="entry name" value="Glyco_hydro_2_N2"/>
    <property type="match status" value="1"/>
</dbReference>
<evidence type="ECO:0000256" key="10">
    <source>
        <dbReference type="ARBA" id="ARBA00023295"/>
    </source>
</evidence>
<evidence type="ECO:0000256" key="8">
    <source>
        <dbReference type="ARBA" id="ARBA00022857"/>
    </source>
</evidence>
<dbReference type="GO" id="GO:0019594">
    <property type="term" value="P:mannitol metabolic process"/>
    <property type="evidence" value="ECO:0007669"/>
    <property type="project" value="UniProtKB-ARBA"/>
</dbReference>
<dbReference type="SUPFAM" id="SSF49303">
    <property type="entry name" value="beta-Galactosidase/glucuronidase domain"/>
    <property type="match status" value="3"/>
</dbReference>
<dbReference type="SUPFAM" id="SSF47203">
    <property type="entry name" value="Acyl-CoA dehydrogenase C-terminal domain-like"/>
    <property type="match status" value="1"/>
</dbReference>
<feature type="domain" description="Exo-beta-D-glucosaminidase Ig-fold" evidence="17">
    <location>
        <begin position="1450"/>
        <end position="1548"/>
    </location>
</feature>
<dbReference type="SUPFAM" id="SSF51735">
    <property type="entry name" value="NAD(P)-binding Rossmann-fold domains"/>
    <property type="match status" value="1"/>
</dbReference>
<dbReference type="Gene3D" id="2.60.40.10">
    <property type="entry name" value="Immunoglobulins"/>
    <property type="match status" value="3"/>
</dbReference>
<dbReference type="SUPFAM" id="SSF49785">
    <property type="entry name" value="Galactose-binding domain-like"/>
    <property type="match status" value="1"/>
</dbReference>
<evidence type="ECO:0000256" key="5">
    <source>
        <dbReference type="ARBA" id="ARBA00022630"/>
    </source>
</evidence>
<keyword evidence="6" id="KW-0378">Hydrolase</keyword>
<dbReference type="GO" id="GO:0016627">
    <property type="term" value="F:oxidoreductase activity, acting on the CH-CH group of donors"/>
    <property type="evidence" value="ECO:0007669"/>
    <property type="project" value="InterPro"/>
</dbReference>
<dbReference type="STRING" id="5454.A0A163LMH2"/>
<dbReference type="SUPFAM" id="SSF56645">
    <property type="entry name" value="Acyl-CoA dehydrogenase NM domain-like"/>
    <property type="match status" value="1"/>
</dbReference>
<keyword evidence="7" id="KW-0274">FAD</keyword>
<evidence type="ECO:0000256" key="11">
    <source>
        <dbReference type="ARBA" id="ARBA00066645"/>
    </source>
</evidence>
<dbReference type="CDD" id="cd05352">
    <property type="entry name" value="MDH-like_SDR_c"/>
    <property type="match status" value="1"/>
</dbReference>
<evidence type="ECO:0000256" key="9">
    <source>
        <dbReference type="ARBA" id="ARBA00023002"/>
    </source>
</evidence>
<dbReference type="Gene3D" id="2.40.110.10">
    <property type="entry name" value="Butyryl-CoA Dehydrogenase, subunit A, domain 2"/>
    <property type="match status" value="1"/>
</dbReference>
<dbReference type="Pfam" id="PF02771">
    <property type="entry name" value="Acyl-CoA_dh_N"/>
    <property type="match status" value="1"/>
</dbReference>
<dbReference type="Proteomes" id="UP000076837">
    <property type="component" value="Unassembled WGS sequence"/>
</dbReference>
<evidence type="ECO:0000256" key="4">
    <source>
        <dbReference type="ARBA" id="ARBA00009347"/>
    </source>
</evidence>
<dbReference type="PANTHER" id="PTHR43536:SF1">
    <property type="entry name" value="MANNOSYLGLYCOPROTEIN ENDO-BETA-MANNOSIDASE"/>
    <property type="match status" value="1"/>
</dbReference>